<protein>
    <submittedName>
        <fullName evidence="1">GxxExxY protein</fullName>
    </submittedName>
</protein>
<dbReference type="InterPro" id="IPR026350">
    <property type="entry name" value="GxxExxY"/>
</dbReference>
<accession>A0A4Q7P5V2</accession>
<dbReference type="NCBIfam" id="TIGR04256">
    <property type="entry name" value="GxxExxY"/>
    <property type="match status" value="1"/>
</dbReference>
<dbReference type="Pfam" id="PF13366">
    <property type="entry name" value="PDDEXK_3"/>
    <property type="match status" value="1"/>
</dbReference>
<dbReference type="EMBL" id="SGXG01000001">
    <property type="protein sequence ID" value="RZS94830.1"/>
    <property type="molecule type" value="Genomic_DNA"/>
</dbReference>
<reference evidence="1 2" key="1">
    <citation type="submission" date="2019-02" db="EMBL/GenBank/DDBJ databases">
        <title>Genomic Encyclopedia of Archaeal and Bacterial Type Strains, Phase II (KMG-II): from individual species to whole genera.</title>
        <authorList>
            <person name="Goeker M."/>
        </authorList>
    </citation>
    <scope>NUCLEOTIDE SEQUENCE [LARGE SCALE GENOMIC DNA]</scope>
    <source>
        <strain evidence="1 2">DSM 21411</strain>
    </source>
</reference>
<proteinExistence type="predicted"/>
<organism evidence="1 2">
    <name type="scientific">Cecembia calidifontis</name>
    <dbReference type="NCBI Taxonomy" id="1187080"/>
    <lineage>
        <taxon>Bacteria</taxon>
        <taxon>Pseudomonadati</taxon>
        <taxon>Bacteroidota</taxon>
        <taxon>Cytophagia</taxon>
        <taxon>Cytophagales</taxon>
        <taxon>Cyclobacteriaceae</taxon>
        <taxon>Cecembia</taxon>
    </lineage>
</organism>
<evidence type="ECO:0000313" key="1">
    <source>
        <dbReference type="EMBL" id="RZS94830.1"/>
    </source>
</evidence>
<evidence type="ECO:0000313" key="2">
    <source>
        <dbReference type="Proteomes" id="UP000292209"/>
    </source>
</evidence>
<dbReference type="OrthoDB" id="1119698at2"/>
<comment type="caution">
    <text evidence="1">The sequence shown here is derived from an EMBL/GenBank/DDBJ whole genome shotgun (WGS) entry which is preliminary data.</text>
</comment>
<sequence length="142" mass="16268">MTENQIAKIVLDKSFEIHRALGPGLLESVYEKALEFELNQTKIMVASQVPVPLVYKEINFESGFRLDLLVENKVIVEIKANEGLAPVHFAQTLTYLKLADKRLGLLINFNVKFLKDGIHRLPKIRRILVWRFESACLCSFLV</sequence>
<name>A0A4Q7P5V2_9BACT</name>
<gene>
    <name evidence="1" type="ORF">BC751_0340</name>
</gene>
<dbReference type="AlphaFoldDB" id="A0A4Q7P5V2"/>
<keyword evidence="2" id="KW-1185">Reference proteome</keyword>
<dbReference type="Proteomes" id="UP000292209">
    <property type="component" value="Unassembled WGS sequence"/>
</dbReference>
<dbReference type="RefSeq" id="WP_130274031.1">
    <property type="nucleotide sequence ID" value="NZ_SGXG01000001.1"/>
</dbReference>